<dbReference type="Proteomes" id="UP001597512">
    <property type="component" value="Unassembled WGS sequence"/>
</dbReference>
<organism evidence="1 2">
    <name type="scientific">Spirosoma flavum</name>
    <dbReference type="NCBI Taxonomy" id="2048557"/>
    <lineage>
        <taxon>Bacteria</taxon>
        <taxon>Pseudomonadati</taxon>
        <taxon>Bacteroidota</taxon>
        <taxon>Cytophagia</taxon>
        <taxon>Cytophagales</taxon>
        <taxon>Cytophagaceae</taxon>
        <taxon>Spirosoma</taxon>
    </lineage>
</organism>
<comment type="caution">
    <text evidence="1">The sequence shown here is derived from an EMBL/GenBank/DDBJ whole genome shotgun (WGS) entry which is preliminary data.</text>
</comment>
<sequence>MKLKTIVEQIQHESKVMQGEANKDMTYASQHTYPDESAAREAFANSVTKLLHVNGWSPIY</sequence>
<reference evidence="2" key="1">
    <citation type="journal article" date="2019" name="Int. J. Syst. Evol. Microbiol.">
        <title>The Global Catalogue of Microorganisms (GCM) 10K type strain sequencing project: providing services to taxonomists for standard genome sequencing and annotation.</title>
        <authorList>
            <consortium name="The Broad Institute Genomics Platform"/>
            <consortium name="The Broad Institute Genome Sequencing Center for Infectious Disease"/>
            <person name="Wu L."/>
            <person name="Ma J."/>
        </authorList>
    </citation>
    <scope>NUCLEOTIDE SEQUENCE [LARGE SCALE GENOMIC DNA]</scope>
    <source>
        <strain evidence="2">KCTC 52490</strain>
    </source>
</reference>
<dbReference type="RefSeq" id="WP_381499390.1">
    <property type="nucleotide sequence ID" value="NZ_JBHUOM010000002.1"/>
</dbReference>
<evidence type="ECO:0000313" key="2">
    <source>
        <dbReference type="Proteomes" id="UP001597512"/>
    </source>
</evidence>
<evidence type="ECO:0000313" key="1">
    <source>
        <dbReference type="EMBL" id="MFD2934098.1"/>
    </source>
</evidence>
<dbReference type="EMBL" id="JBHUOM010000002">
    <property type="protein sequence ID" value="MFD2934098.1"/>
    <property type="molecule type" value="Genomic_DNA"/>
</dbReference>
<gene>
    <name evidence="1" type="ORF">ACFS25_09915</name>
</gene>
<protein>
    <submittedName>
        <fullName evidence="1">Uncharacterized protein</fullName>
    </submittedName>
</protein>
<accession>A0ABW6AI01</accession>
<keyword evidence="2" id="KW-1185">Reference proteome</keyword>
<proteinExistence type="predicted"/>
<name>A0ABW6AI01_9BACT</name>